<dbReference type="InParanoid" id="A0A316YPN7"/>
<feature type="compositionally biased region" description="Low complexity" evidence="2">
    <location>
        <begin position="819"/>
        <end position="829"/>
    </location>
</feature>
<feature type="compositionally biased region" description="Basic residues" evidence="2">
    <location>
        <begin position="803"/>
        <end position="818"/>
    </location>
</feature>
<dbReference type="AlphaFoldDB" id="A0A316YPN7"/>
<dbReference type="Proteomes" id="UP000245768">
    <property type="component" value="Unassembled WGS sequence"/>
</dbReference>
<dbReference type="PANTHER" id="PTHR15665">
    <property type="entry name" value="ASTEROID PROTEIN"/>
    <property type="match status" value="1"/>
</dbReference>
<dbReference type="STRING" id="215250.A0A316YPN7"/>
<evidence type="ECO:0000256" key="2">
    <source>
        <dbReference type="SAM" id="MobiDB-lite"/>
    </source>
</evidence>
<keyword evidence="4" id="KW-1185">Reference proteome</keyword>
<feature type="compositionally biased region" description="Low complexity" evidence="2">
    <location>
        <begin position="175"/>
        <end position="184"/>
    </location>
</feature>
<feature type="region of interest" description="Disordered" evidence="2">
    <location>
        <begin position="294"/>
        <end position="342"/>
    </location>
</feature>
<feature type="compositionally biased region" description="Acidic residues" evidence="2">
    <location>
        <begin position="659"/>
        <end position="694"/>
    </location>
</feature>
<feature type="compositionally biased region" description="Basic residues" evidence="2">
    <location>
        <begin position="753"/>
        <end position="772"/>
    </location>
</feature>
<accession>A0A316YPN7</accession>
<feature type="region of interest" description="Disordered" evidence="2">
    <location>
        <begin position="441"/>
        <end position="467"/>
    </location>
</feature>
<dbReference type="InterPro" id="IPR026832">
    <property type="entry name" value="Asteroid"/>
</dbReference>
<evidence type="ECO:0000313" key="3">
    <source>
        <dbReference type="EMBL" id="PWN91112.1"/>
    </source>
</evidence>
<dbReference type="OrthoDB" id="25987at2759"/>
<dbReference type="Gene3D" id="3.40.50.1010">
    <property type="entry name" value="5'-nuclease"/>
    <property type="match status" value="1"/>
</dbReference>
<dbReference type="SUPFAM" id="SSF88723">
    <property type="entry name" value="PIN domain-like"/>
    <property type="match status" value="1"/>
</dbReference>
<gene>
    <name evidence="3" type="ORF">FA10DRAFT_60201</name>
</gene>
<dbReference type="InterPro" id="IPR029060">
    <property type="entry name" value="PIN-like_dom_sf"/>
</dbReference>
<feature type="region of interest" description="Disordered" evidence="2">
    <location>
        <begin position="26"/>
        <end position="46"/>
    </location>
</feature>
<dbReference type="RefSeq" id="XP_025378310.1">
    <property type="nucleotide sequence ID" value="XM_025525598.1"/>
</dbReference>
<feature type="region of interest" description="Disordered" evidence="2">
    <location>
        <begin position="749"/>
        <end position="859"/>
    </location>
</feature>
<sequence length="925" mass="99206">MGVKWLTTYVRSIESIVSSSVRLSAGSSSNKEEGQETAAEEEDMQEQGPVTFVVDGWAFIFHVYLSHFGDGVRSLDYARYRSFLHATLDAWDAAGIHAVFVFDGPMLPAKLPTILARRGGVVASNAAYMRASPASRTSRRFQCDCGLVAPLIYPATIDALQSWKRKRGSRRRRSSSSSSSSSNGKGRGNIKVNGTGNSNGSGSGVTSTAALEIVFAQTEADGLVAELAEERRGYALSIDSDYFILCARGAASKGYLPLDRIEYVFEKDPAQAALEEEARAKAMAEAAAAAAAAASSGGGDDGFEQVPSRRRDRRRGGAGVGAALNNNGVPPPSSRLRASESPEVLEQGGEQLSCINVQAYSAHALARQLQLPPNLMPLFAALCGNDYTPALQSTLLFRDVAPGPQRVSAAAAILRSEWSKVVGGGAPAALAAARRRRAAGIDERSEGASSATATPTTASASKRTVTARESAAIASPSALANNSSSSSSSALDPVRAIVEAVVEGALASAPSPAAAAAASRYVSTGERRTLADSIIDSLATYSLLTHADAPYLASPSAGFFIPALRPRPSGSDGQQQALAAYRQAYMRGQLRPILVEAMTQRVFVATFFAEDPDAASVQATAARRLRRWLWAVLFDAWGMQWARESMDEPEVDAARDGDGDGDSGSEDPDEVISVDTDTSEEEEEEDAEEEEDFDNLPTRPGSAMDMHFAPAEPAVKPPPAVVEYVRRGDRLAAAHRGLALARTVAPSLCQRQERRRRSHRHDRQRCQFRRCAPHPLSRPHIPHPHGRRREETSTAAAAAASSGRRRRRGRRDAKRRAPGPRGCPAGPRRPAGHRRRDAQAPARRAQEEGKGGGQGARAREGEAGQGRECCCCGCCRRRRRTTARGCQGQDECLCAPGWHRGRRRGLRAHYTAIPFHRLSFLLSME</sequence>
<evidence type="ECO:0008006" key="5">
    <source>
        <dbReference type="Google" id="ProtNLM"/>
    </source>
</evidence>
<dbReference type="GeneID" id="37047514"/>
<protein>
    <recommendedName>
        <fullName evidence="5">PIN domain-like protein</fullName>
    </recommendedName>
</protein>
<evidence type="ECO:0000256" key="1">
    <source>
        <dbReference type="ARBA" id="ARBA00007398"/>
    </source>
</evidence>
<organism evidence="3 4">
    <name type="scientific">Acaromyces ingoldii</name>
    <dbReference type="NCBI Taxonomy" id="215250"/>
    <lineage>
        <taxon>Eukaryota</taxon>
        <taxon>Fungi</taxon>
        <taxon>Dikarya</taxon>
        <taxon>Basidiomycota</taxon>
        <taxon>Ustilaginomycotina</taxon>
        <taxon>Exobasidiomycetes</taxon>
        <taxon>Exobasidiales</taxon>
        <taxon>Cryptobasidiaceae</taxon>
        <taxon>Acaromyces</taxon>
    </lineage>
</organism>
<feature type="compositionally biased region" description="Low complexity" evidence="2">
    <location>
        <begin position="793"/>
        <end position="802"/>
    </location>
</feature>
<evidence type="ECO:0000313" key="4">
    <source>
        <dbReference type="Proteomes" id="UP000245768"/>
    </source>
</evidence>
<comment type="similarity">
    <text evidence="1">Belongs to the asteroid family.</text>
</comment>
<feature type="compositionally biased region" description="Low complexity" evidence="2">
    <location>
        <begin position="448"/>
        <end position="461"/>
    </location>
</feature>
<dbReference type="PANTHER" id="PTHR15665:SF1">
    <property type="entry name" value="PROTEIN ASTEROID HOMOLOG 1"/>
    <property type="match status" value="1"/>
</dbReference>
<reference evidence="3 4" key="1">
    <citation type="journal article" date="2018" name="Mol. Biol. Evol.">
        <title>Broad Genomic Sampling Reveals a Smut Pathogenic Ancestry of the Fungal Clade Ustilaginomycotina.</title>
        <authorList>
            <person name="Kijpornyongpan T."/>
            <person name="Mondo S.J."/>
            <person name="Barry K."/>
            <person name="Sandor L."/>
            <person name="Lee J."/>
            <person name="Lipzen A."/>
            <person name="Pangilinan J."/>
            <person name="LaButti K."/>
            <person name="Hainaut M."/>
            <person name="Henrissat B."/>
            <person name="Grigoriev I.V."/>
            <person name="Spatafora J.W."/>
            <person name="Aime M.C."/>
        </authorList>
    </citation>
    <scope>NUCLEOTIDE SEQUENCE [LARGE SCALE GENOMIC DNA]</scope>
    <source>
        <strain evidence="3 4">MCA 4198</strain>
    </source>
</reference>
<feature type="compositionally biased region" description="Basic residues" evidence="2">
    <location>
        <begin position="164"/>
        <end position="174"/>
    </location>
</feature>
<feature type="region of interest" description="Disordered" evidence="2">
    <location>
        <begin position="164"/>
        <end position="203"/>
    </location>
</feature>
<feature type="region of interest" description="Disordered" evidence="2">
    <location>
        <begin position="647"/>
        <end position="715"/>
    </location>
</feature>
<name>A0A316YPN7_9BASI</name>
<proteinExistence type="inferred from homology"/>
<dbReference type="EMBL" id="KZ819635">
    <property type="protein sequence ID" value="PWN91112.1"/>
    <property type="molecule type" value="Genomic_DNA"/>
</dbReference>